<proteinExistence type="predicted"/>
<dbReference type="Pfam" id="PF03321">
    <property type="entry name" value="GH3"/>
    <property type="match status" value="1"/>
</dbReference>
<dbReference type="EMBL" id="JBBPBM010000011">
    <property type="protein sequence ID" value="KAK8564024.1"/>
    <property type="molecule type" value="Genomic_DNA"/>
</dbReference>
<dbReference type="InterPro" id="IPR004993">
    <property type="entry name" value="GH3"/>
</dbReference>
<keyword evidence="2" id="KW-1185">Reference proteome</keyword>
<name>A0ABR2EPT2_9ROSI</name>
<protein>
    <submittedName>
        <fullName evidence="1">Uncharacterized protein</fullName>
    </submittedName>
</protein>
<sequence>MDPSFSAESAWKIFEELTVNAHQTQQQVLQEILAQNLHTEYLSQFLSLDSDREDFKTKVPVVEYEDIKPYIQRIANGESSDILLAETVTAPLRDSQS</sequence>
<gene>
    <name evidence="1" type="ORF">V6N12_036156</name>
</gene>
<comment type="caution">
    <text evidence="1">The sequence shown here is derived from an EMBL/GenBank/DDBJ whole genome shotgun (WGS) entry which is preliminary data.</text>
</comment>
<reference evidence="1 2" key="1">
    <citation type="journal article" date="2024" name="G3 (Bethesda)">
        <title>Genome assembly of Hibiscus sabdariffa L. provides insights into metabolisms of medicinal natural products.</title>
        <authorList>
            <person name="Kim T."/>
        </authorList>
    </citation>
    <scope>NUCLEOTIDE SEQUENCE [LARGE SCALE GENOMIC DNA]</scope>
    <source>
        <strain evidence="1">TK-2024</strain>
        <tissue evidence="1">Old leaves</tissue>
    </source>
</reference>
<organism evidence="1 2">
    <name type="scientific">Hibiscus sabdariffa</name>
    <name type="common">roselle</name>
    <dbReference type="NCBI Taxonomy" id="183260"/>
    <lineage>
        <taxon>Eukaryota</taxon>
        <taxon>Viridiplantae</taxon>
        <taxon>Streptophyta</taxon>
        <taxon>Embryophyta</taxon>
        <taxon>Tracheophyta</taxon>
        <taxon>Spermatophyta</taxon>
        <taxon>Magnoliopsida</taxon>
        <taxon>eudicotyledons</taxon>
        <taxon>Gunneridae</taxon>
        <taxon>Pentapetalae</taxon>
        <taxon>rosids</taxon>
        <taxon>malvids</taxon>
        <taxon>Malvales</taxon>
        <taxon>Malvaceae</taxon>
        <taxon>Malvoideae</taxon>
        <taxon>Hibiscus</taxon>
    </lineage>
</organism>
<dbReference type="PANTHER" id="PTHR31901">
    <property type="entry name" value="GH3 DOMAIN-CONTAINING PROTEIN"/>
    <property type="match status" value="1"/>
</dbReference>
<evidence type="ECO:0000313" key="1">
    <source>
        <dbReference type="EMBL" id="KAK8564024.1"/>
    </source>
</evidence>
<accession>A0ABR2EPT2</accession>
<dbReference type="Proteomes" id="UP001472677">
    <property type="component" value="Unassembled WGS sequence"/>
</dbReference>
<evidence type="ECO:0000313" key="2">
    <source>
        <dbReference type="Proteomes" id="UP001472677"/>
    </source>
</evidence>
<dbReference type="PANTHER" id="PTHR31901:SF33">
    <property type="entry name" value="INDOLE-3-ACETIC ACID-AMIDO SYNTHETASE GH3.17"/>
    <property type="match status" value="1"/>
</dbReference>